<dbReference type="EMBL" id="LXWW01000045">
    <property type="protein sequence ID" value="OAO17134.1"/>
    <property type="molecule type" value="Genomic_DNA"/>
</dbReference>
<keyword evidence="1" id="KW-0677">Repeat</keyword>
<comment type="caution">
    <text evidence="5">The sequence shown here is derived from an EMBL/GenBank/DDBJ whole genome shotgun (WGS) entry which is preliminary data.</text>
</comment>
<dbReference type="Gene3D" id="1.25.40.10">
    <property type="entry name" value="Tetratricopeptide repeat domain"/>
    <property type="match status" value="1"/>
</dbReference>
<name>A0A196SMM1_BLAHN</name>
<dbReference type="InterPro" id="IPR011990">
    <property type="entry name" value="TPR-like_helical_dom_sf"/>
</dbReference>
<keyword evidence="3" id="KW-0175">Coiled coil</keyword>
<keyword evidence="6" id="KW-1185">Reference proteome</keyword>
<feature type="coiled-coil region" evidence="3">
    <location>
        <begin position="781"/>
        <end position="817"/>
    </location>
</feature>
<sequence length="934" mass="107839">MSLFDLVGIEEGALGAAPRTFGFSLMDMNKQLILYRKEAVDDLLKTVNGDDEEWKEEQLNVIREAKSLLLGEYGKLFERDSFKTILLADRGDSEAVFKASSGIDCIASFLKTRIERYIHLVDTENEELLRVQEVLLVAITLLNMFMQANYTGPELTFSFPDFSSVYPFAWFLPADAALKTLEIDGETPYELMKHPLLLSVSRAILEDLYGFLQSHGDHNADVMPFVQWWLARCDSIHYRCLLGRPSPTLQSRIVELHSVVEKWVETRVKEEEDAWRWCMVRVLVEEGLYHLYTYETEKANPFFMRAMKCTQLECEMTGVKGRKTKYQTFDTSQLFVYAKSHLDEGVPTTATDIAAQPTALKLDEIDGNNILLETMRVSEDTSEELKTVTKLSVMDQVILQCLCIDIKNNNPKYGLITEQIGSYINRIIVHPMNWSVYSYSLLLKSYVEYENYRTKERAILQLQVLVDQLSNETTPLLSNKKENENSAPVWERLMDIYSIGYPPFWEMKRELAEHYFQYGVIMTALGLYKELHLLEDCVNCLEILNKKEEAIEMVENKIKETGETPYLLCRIGELKGNTQLMERAWELSGHHYARAKRQLGEYYYAKNQFAECIPHFKEAVHINMLYPNTWFKCAVAAMHTADYLFSITCFTTLLKQNPEFGEGWSNLASVLMKVGKFKEAYEASCQSIRFLRENWHVWDNYVTISVYSKRYASVIEGLNELLDRQDKAQVALDYALLYSLTYAIINLNHARTKQEETPSEGQSETPSEGKSETPAVDEDAFDVLAMELTGIEEELDAKEEEKEEEHSENDRQFLIKQLTALFDRIQKMVPRDVKLYDILYFFYSESGQVDLSFSTLLKKTRSTMMGNYLASEESVKKVLGSCCTTLQFCLDHKLDAKFFEVKMLCRSVITRCQKNYASLEEFTKLKALIDSNEK</sequence>
<evidence type="ECO:0000313" key="5">
    <source>
        <dbReference type="EMBL" id="OAO17134.1"/>
    </source>
</evidence>
<gene>
    <name evidence="5" type="ORF">AV274_1160</name>
</gene>
<dbReference type="OrthoDB" id="1936594at2759"/>
<dbReference type="PANTHER" id="PTHR16193">
    <property type="entry name" value="TETRATRICOPEPTIDE REPEAT PROTEIN 27"/>
    <property type="match status" value="1"/>
</dbReference>
<dbReference type="InterPro" id="IPR044244">
    <property type="entry name" value="TTC27/Emw1"/>
</dbReference>
<dbReference type="SMART" id="SM00028">
    <property type="entry name" value="TPR"/>
    <property type="match status" value="3"/>
</dbReference>
<dbReference type="InterPro" id="IPR019734">
    <property type="entry name" value="TPR_rpt"/>
</dbReference>
<feature type="region of interest" description="Disordered" evidence="4">
    <location>
        <begin position="751"/>
        <end position="776"/>
    </location>
</feature>
<dbReference type="PANTHER" id="PTHR16193:SF0">
    <property type="entry name" value="TETRATRICOPEPTIDE REPEAT PROTEIN 27"/>
    <property type="match status" value="1"/>
</dbReference>
<evidence type="ECO:0000256" key="1">
    <source>
        <dbReference type="ARBA" id="ARBA00022737"/>
    </source>
</evidence>
<protein>
    <submittedName>
        <fullName evidence="5">Tetratricopeptide repeat protein</fullName>
    </submittedName>
</protein>
<accession>A0A196SMM1</accession>
<keyword evidence="2" id="KW-0802">TPR repeat</keyword>
<dbReference type="Proteomes" id="UP000078348">
    <property type="component" value="Unassembled WGS sequence"/>
</dbReference>
<reference evidence="5 6" key="1">
    <citation type="submission" date="2016-05" db="EMBL/GenBank/DDBJ databases">
        <title>Nuclear genome of Blastocystis sp. subtype 1 NandII.</title>
        <authorList>
            <person name="Gentekaki E."/>
            <person name="Curtis B."/>
            <person name="Stairs C."/>
            <person name="Eme L."/>
            <person name="Herman E."/>
            <person name="Klimes V."/>
            <person name="Arias M.C."/>
            <person name="Elias M."/>
            <person name="Hilliou F."/>
            <person name="Klute M."/>
            <person name="Malik S.-B."/>
            <person name="Pightling A."/>
            <person name="Rachubinski R."/>
            <person name="Salas D."/>
            <person name="Schlacht A."/>
            <person name="Suga H."/>
            <person name="Archibald J."/>
            <person name="Ball S.G."/>
            <person name="Clark G."/>
            <person name="Dacks J."/>
            <person name="Van Der Giezen M."/>
            <person name="Tsaousis A."/>
            <person name="Roger A."/>
        </authorList>
    </citation>
    <scope>NUCLEOTIDE SEQUENCE [LARGE SCALE GENOMIC DNA]</scope>
    <source>
        <strain evidence="6">ATCC 50177 / NandII</strain>
    </source>
</reference>
<evidence type="ECO:0000313" key="6">
    <source>
        <dbReference type="Proteomes" id="UP000078348"/>
    </source>
</evidence>
<evidence type="ECO:0000256" key="3">
    <source>
        <dbReference type="SAM" id="Coils"/>
    </source>
</evidence>
<evidence type="ECO:0000256" key="2">
    <source>
        <dbReference type="ARBA" id="ARBA00022803"/>
    </source>
</evidence>
<organism evidence="5 6">
    <name type="scientific">Blastocystis sp. subtype 1 (strain ATCC 50177 / NandII)</name>
    <dbReference type="NCBI Taxonomy" id="478820"/>
    <lineage>
        <taxon>Eukaryota</taxon>
        <taxon>Sar</taxon>
        <taxon>Stramenopiles</taxon>
        <taxon>Bigyra</taxon>
        <taxon>Opalozoa</taxon>
        <taxon>Opalinata</taxon>
        <taxon>Blastocystidae</taxon>
        <taxon>Blastocystis</taxon>
    </lineage>
</organism>
<dbReference type="STRING" id="478820.A0A196SMM1"/>
<dbReference type="SUPFAM" id="SSF48452">
    <property type="entry name" value="TPR-like"/>
    <property type="match status" value="1"/>
</dbReference>
<evidence type="ECO:0000256" key="4">
    <source>
        <dbReference type="SAM" id="MobiDB-lite"/>
    </source>
</evidence>
<dbReference type="AlphaFoldDB" id="A0A196SMM1"/>
<feature type="compositionally biased region" description="Polar residues" evidence="4">
    <location>
        <begin position="759"/>
        <end position="768"/>
    </location>
</feature>
<proteinExistence type="predicted"/>